<proteinExistence type="predicted"/>
<evidence type="ECO:0000313" key="2">
    <source>
        <dbReference type="Proteomes" id="UP001288387"/>
    </source>
</evidence>
<reference evidence="1" key="1">
    <citation type="submission" date="2023-12" db="EMBL/GenBank/DDBJ databases">
        <title>'Antibacterial potential of Stenotrophomonas maltophilia cystic fibrosis isolates' (manuscript under preparation).</title>
        <authorList>
            <person name="Crisan C.V."/>
            <person name="Pettis M."/>
            <person name="Goldberg J.B."/>
        </authorList>
    </citation>
    <scope>NUCLEOTIDE SEQUENCE</scope>
    <source>
        <strain evidence="1">CCV129</strain>
    </source>
</reference>
<protein>
    <submittedName>
        <fullName evidence="1">DUF3313 family protein</fullName>
    </submittedName>
</protein>
<gene>
    <name evidence="1" type="ORF">U4I38_20435</name>
</gene>
<evidence type="ECO:0000313" key="1">
    <source>
        <dbReference type="EMBL" id="MDZ5766844.1"/>
    </source>
</evidence>
<accession>A0AAJ2WND8</accession>
<comment type="caution">
    <text evidence="1">The sequence shown here is derived from an EMBL/GenBank/DDBJ whole genome shotgun (WGS) entry which is preliminary data.</text>
</comment>
<dbReference type="AlphaFoldDB" id="A0AAJ2WND8"/>
<dbReference type="Pfam" id="PF11769">
    <property type="entry name" value="DUF3313"/>
    <property type="match status" value="1"/>
</dbReference>
<name>A0AAJ2WND8_STEMA</name>
<dbReference type="RefSeq" id="WP_277778194.1">
    <property type="nucleotide sequence ID" value="NZ_JARPOH010000001.1"/>
</dbReference>
<organism evidence="1 2">
    <name type="scientific">Stenotrophomonas maltophilia</name>
    <name type="common">Pseudomonas maltophilia</name>
    <name type="synonym">Xanthomonas maltophilia</name>
    <dbReference type="NCBI Taxonomy" id="40324"/>
    <lineage>
        <taxon>Bacteria</taxon>
        <taxon>Pseudomonadati</taxon>
        <taxon>Pseudomonadota</taxon>
        <taxon>Gammaproteobacteria</taxon>
        <taxon>Lysobacterales</taxon>
        <taxon>Lysobacteraceae</taxon>
        <taxon>Stenotrophomonas</taxon>
        <taxon>Stenotrophomonas maltophilia group</taxon>
    </lineage>
</organism>
<dbReference type="EMBL" id="JAXRVB010000041">
    <property type="protein sequence ID" value="MDZ5766844.1"/>
    <property type="molecule type" value="Genomic_DNA"/>
</dbReference>
<sequence length="182" mass="19168">MQTVKSDQATTYQGMVALGEHARGIKPDANQVGKFEVIVVESVQVLPATAAAHPKVAEEVKATLDTELRKQLQRRFPRADGAAVSKRLVVRTRITSIAEASPGLNIAMSLLVGPVSQGGLSIEVEAIDASTGKQVALLLLADKASISDFKKSYTRGGHAQLVAGRFAVEAADFLAPLGRAVP</sequence>
<dbReference type="InterPro" id="IPR021747">
    <property type="entry name" value="DUF3313"/>
</dbReference>
<dbReference type="Proteomes" id="UP001288387">
    <property type="component" value="Unassembled WGS sequence"/>
</dbReference>